<gene>
    <name evidence="6" type="ORF">VLY81_02355</name>
</gene>
<keyword evidence="7" id="KW-1185">Reference proteome</keyword>
<reference evidence="7" key="1">
    <citation type="submission" date="2023-12" db="EMBL/GenBank/DDBJ databases">
        <title>Novel isolates from deep terrestrial aquifers shed light on the physiology and ecology of the class Limnochordia.</title>
        <authorList>
            <person name="Karnachuk O.V."/>
            <person name="Lukina A.P."/>
            <person name="Avakyan M.R."/>
            <person name="Kadnikov V."/>
            <person name="Begmatov S."/>
            <person name="Beletsky A.V."/>
            <person name="Mardanov A.V."/>
            <person name="Ravin N.V."/>
        </authorList>
    </citation>
    <scope>NUCLEOTIDE SEQUENCE [LARGE SCALE GENOMIC DNA]</scope>
    <source>
        <strain evidence="7">LN</strain>
    </source>
</reference>
<dbReference type="SUPFAM" id="SSF53187">
    <property type="entry name" value="Zn-dependent exopeptidases"/>
    <property type="match status" value="1"/>
</dbReference>
<dbReference type="InterPro" id="IPR053138">
    <property type="entry name" value="N-alpha-Ac-DABA_deacetylase"/>
</dbReference>
<dbReference type="Pfam" id="PF24827">
    <property type="entry name" value="AstE_AspA_cat"/>
    <property type="match status" value="1"/>
</dbReference>
<keyword evidence="4" id="KW-0862">Zinc</keyword>
<proteinExistence type="predicted"/>
<evidence type="ECO:0000256" key="2">
    <source>
        <dbReference type="ARBA" id="ARBA00022723"/>
    </source>
</evidence>
<evidence type="ECO:0000259" key="5">
    <source>
        <dbReference type="Pfam" id="PF24827"/>
    </source>
</evidence>
<evidence type="ECO:0000256" key="1">
    <source>
        <dbReference type="ARBA" id="ARBA00001947"/>
    </source>
</evidence>
<evidence type="ECO:0000313" key="7">
    <source>
        <dbReference type="Proteomes" id="UP001333102"/>
    </source>
</evidence>
<protein>
    <submittedName>
        <fullName evidence="6">Succinylglutamate desuccinylase/aspartoacylase family protein</fullName>
    </submittedName>
</protein>
<accession>A0ABZ1BQU9</accession>
<dbReference type="PIRSF" id="PIRSF039012">
    <property type="entry name" value="ASP"/>
    <property type="match status" value="1"/>
</dbReference>
<dbReference type="RefSeq" id="WP_324669427.1">
    <property type="nucleotide sequence ID" value="NZ_CP141614.1"/>
</dbReference>
<dbReference type="InterPro" id="IPR055438">
    <property type="entry name" value="AstE_AspA_cat"/>
</dbReference>
<dbReference type="EMBL" id="CP141614">
    <property type="protein sequence ID" value="WRP15038.1"/>
    <property type="molecule type" value="Genomic_DNA"/>
</dbReference>
<evidence type="ECO:0000256" key="4">
    <source>
        <dbReference type="ARBA" id="ARBA00022833"/>
    </source>
</evidence>
<organism evidence="6 7">
    <name type="scientific">Geochorda subterranea</name>
    <dbReference type="NCBI Taxonomy" id="3109564"/>
    <lineage>
        <taxon>Bacteria</taxon>
        <taxon>Bacillati</taxon>
        <taxon>Bacillota</taxon>
        <taxon>Limnochordia</taxon>
        <taxon>Limnochordales</taxon>
        <taxon>Geochordaceae</taxon>
        <taxon>Geochorda</taxon>
    </lineage>
</organism>
<feature type="domain" description="Succinylglutamate desuccinylase/Aspartoacylase catalytic" evidence="5">
    <location>
        <begin position="48"/>
        <end position="229"/>
    </location>
</feature>
<keyword evidence="3" id="KW-0378">Hydrolase</keyword>
<sequence>MKTPEPSTAPLWSGSPAGRHFAEVPVTGLLSGQRLGLPLHWVRGLEDGPVLGVLAGIHGDESFPPLALKAFLDGLEPGRLRGVVVVMPVANPLALAAFSRFTPEHHGNPDLHTSFPGKLDGSLTQMLAAAISRYLLQHVDALLDIHSGGMGGRLQSRTDFDRAATGAVRDESLRLCRAFGLPFIHANDLRGSAVGYVTSLGRPAIGVEVGGAYLGRSATGTYTRRLVEGLEGVLRALGMVAGGTEPPFPRQLLFGLEARVEVNPTTGGLLISSFEEPQDIGRRIEAGTLLGEVLDPRTLDVTQRLLAPVDGYLFFSRYSGAVEAGSKGFAIADEANARWLEASGP</sequence>
<dbReference type="InterPro" id="IPR043795">
    <property type="entry name" value="N-alpha-Ac-DABA-like"/>
</dbReference>
<dbReference type="PANTHER" id="PTHR37326:SF1">
    <property type="entry name" value="BLL3975 PROTEIN"/>
    <property type="match status" value="1"/>
</dbReference>
<comment type="cofactor">
    <cofactor evidence="1">
        <name>Zn(2+)</name>
        <dbReference type="ChEBI" id="CHEBI:29105"/>
    </cofactor>
</comment>
<dbReference type="Gene3D" id="3.40.630.10">
    <property type="entry name" value="Zn peptidases"/>
    <property type="match status" value="1"/>
</dbReference>
<evidence type="ECO:0000313" key="6">
    <source>
        <dbReference type="EMBL" id="WRP15038.1"/>
    </source>
</evidence>
<evidence type="ECO:0000256" key="3">
    <source>
        <dbReference type="ARBA" id="ARBA00022801"/>
    </source>
</evidence>
<keyword evidence="2" id="KW-0479">Metal-binding</keyword>
<dbReference type="PANTHER" id="PTHR37326">
    <property type="entry name" value="BLL3975 PROTEIN"/>
    <property type="match status" value="1"/>
</dbReference>
<name>A0ABZ1BQU9_9FIRM</name>
<dbReference type="Proteomes" id="UP001333102">
    <property type="component" value="Chromosome"/>
</dbReference>